<dbReference type="KEGG" id="nhu:H0264_17690"/>
<feature type="region of interest" description="Disordered" evidence="1">
    <location>
        <begin position="72"/>
        <end position="108"/>
    </location>
</feature>
<dbReference type="AlphaFoldDB" id="A0A7D6VGC0"/>
<dbReference type="RefSeq" id="WP_181584985.1">
    <property type="nucleotide sequence ID" value="NZ_CP059399.1"/>
</dbReference>
<feature type="region of interest" description="Disordered" evidence="1">
    <location>
        <begin position="123"/>
        <end position="153"/>
    </location>
</feature>
<name>A0A7D6VGC0_9NOCA</name>
<gene>
    <name evidence="2" type="ORF">H0264_17690</name>
</gene>
<protein>
    <submittedName>
        <fullName evidence="2">Uncharacterized protein</fullName>
    </submittedName>
</protein>
<keyword evidence="3" id="KW-1185">Reference proteome</keyword>
<evidence type="ECO:0000256" key="1">
    <source>
        <dbReference type="SAM" id="MobiDB-lite"/>
    </source>
</evidence>
<proteinExistence type="predicted"/>
<organism evidence="2 3">
    <name type="scientific">Nocardia huaxiensis</name>
    <dbReference type="NCBI Taxonomy" id="2755382"/>
    <lineage>
        <taxon>Bacteria</taxon>
        <taxon>Bacillati</taxon>
        <taxon>Actinomycetota</taxon>
        <taxon>Actinomycetes</taxon>
        <taxon>Mycobacteriales</taxon>
        <taxon>Nocardiaceae</taxon>
        <taxon>Nocardia</taxon>
    </lineage>
</organism>
<dbReference type="Proteomes" id="UP000515512">
    <property type="component" value="Chromosome"/>
</dbReference>
<accession>A0A7D6VGC0</accession>
<evidence type="ECO:0000313" key="3">
    <source>
        <dbReference type="Proteomes" id="UP000515512"/>
    </source>
</evidence>
<dbReference type="EMBL" id="CP059399">
    <property type="protein sequence ID" value="QLY33822.1"/>
    <property type="molecule type" value="Genomic_DNA"/>
</dbReference>
<sequence>MNDSTGLAGELAKLPDAELAAVVEAATDGRAGLAALHAVAASVAATVGHAPIAVNVSTDTPIDAELVPHETPGTFEQVGATPGVSGIPVPPAGMPSGTVGGGYTTSGVPTFESVRDKVEQRYGTAQGMGDLDRQTPAGRSAEEQWDARAKAARERLEQIRKSVHGNDNG</sequence>
<feature type="compositionally biased region" description="Basic and acidic residues" evidence="1">
    <location>
        <begin position="140"/>
        <end position="153"/>
    </location>
</feature>
<reference evidence="2 3" key="1">
    <citation type="submission" date="2020-07" db="EMBL/GenBank/DDBJ databases">
        <authorList>
            <person name="Zhuang K."/>
            <person name="Ran Y."/>
        </authorList>
    </citation>
    <scope>NUCLEOTIDE SEQUENCE [LARGE SCALE GENOMIC DNA]</scope>
    <source>
        <strain evidence="2 3">WCH-YHL-001</strain>
    </source>
</reference>
<evidence type="ECO:0000313" key="2">
    <source>
        <dbReference type="EMBL" id="QLY33822.1"/>
    </source>
</evidence>